<comment type="caution">
    <text evidence="8">The sequence shown here is derived from an EMBL/GenBank/DDBJ whole genome shotgun (WGS) entry which is preliminary data.</text>
</comment>
<dbReference type="Proteomes" id="UP000753961">
    <property type="component" value="Unassembled WGS sequence"/>
</dbReference>
<gene>
    <name evidence="8" type="ORF">KUV50_16860</name>
</gene>
<dbReference type="InterPro" id="IPR015421">
    <property type="entry name" value="PyrdxlP-dep_Trfase_major"/>
</dbReference>
<dbReference type="InterPro" id="IPR015424">
    <property type="entry name" value="PyrdxlP-dep_Trfase"/>
</dbReference>
<protein>
    <recommendedName>
        <fullName evidence="6">Aminotransferase</fullName>
        <ecNumber evidence="6">2.6.1.-</ecNumber>
    </recommendedName>
</protein>
<dbReference type="GO" id="GO:0008483">
    <property type="term" value="F:transaminase activity"/>
    <property type="evidence" value="ECO:0007669"/>
    <property type="project" value="UniProtKB-KW"/>
</dbReference>
<evidence type="ECO:0000256" key="3">
    <source>
        <dbReference type="ARBA" id="ARBA00022576"/>
    </source>
</evidence>
<evidence type="ECO:0000259" key="7">
    <source>
        <dbReference type="Pfam" id="PF00155"/>
    </source>
</evidence>
<comment type="similarity">
    <text evidence="2 6">Belongs to the class-I pyridoxal-phosphate-dependent aminotransferase family.</text>
</comment>
<evidence type="ECO:0000256" key="1">
    <source>
        <dbReference type="ARBA" id="ARBA00001933"/>
    </source>
</evidence>
<dbReference type="AlphaFoldDB" id="A0A953HQC5"/>
<dbReference type="PROSITE" id="PS00105">
    <property type="entry name" value="AA_TRANSFER_CLASS_1"/>
    <property type="match status" value="1"/>
</dbReference>
<evidence type="ECO:0000256" key="5">
    <source>
        <dbReference type="ARBA" id="ARBA00022898"/>
    </source>
</evidence>
<dbReference type="CDD" id="cd00609">
    <property type="entry name" value="AAT_like"/>
    <property type="match status" value="1"/>
</dbReference>
<sequence>MTSTTHPKVSDRVQNMNESATIKMSQKARELRAQGHEVISLSLGEPDFDTPEHIKEAAIQALHDGKTKYTPVPGILPLRDAIVDKFKSDNGLEYSVNQIVVSNGAKQSLANACLALLNPGDEAIILAPYWVSYIEIAKLAGGKPVVVSAGIEQDFKVTPKQLEAAITDKSRVVMFSSPSNPTGSVYSREELEALAEVLRKYPNIIVIADEIYEHINFGDKHTSIASLDGMLDRTVTINGFSKGYAMTGWRLGYMGAPLWIAKACAKIQGQTTSGANSFSQEAAVIALRNKSDEMDIMRKTFEKRKRLVSDKLREIPGIQVPNPTGAFYIFPNVSSYFGKSSGVTKIANADDFAEYLLTEAHVATVSGSAFGNDDCIRISYAASEKELNTALDRIKAALEKLK</sequence>
<dbReference type="EC" id="2.6.1.-" evidence="6"/>
<dbReference type="InterPro" id="IPR015422">
    <property type="entry name" value="PyrdxlP-dep_Trfase_small"/>
</dbReference>
<proteinExistence type="inferred from homology"/>
<evidence type="ECO:0000256" key="6">
    <source>
        <dbReference type="RuleBase" id="RU000481"/>
    </source>
</evidence>
<organism evidence="8 9">
    <name type="scientific">Membranihabitans marinus</name>
    <dbReference type="NCBI Taxonomy" id="1227546"/>
    <lineage>
        <taxon>Bacteria</taxon>
        <taxon>Pseudomonadati</taxon>
        <taxon>Bacteroidota</taxon>
        <taxon>Saprospiria</taxon>
        <taxon>Saprospirales</taxon>
        <taxon>Saprospiraceae</taxon>
        <taxon>Membranihabitans</taxon>
    </lineage>
</organism>
<keyword evidence="9" id="KW-1185">Reference proteome</keyword>
<dbReference type="Gene3D" id="3.40.640.10">
    <property type="entry name" value="Type I PLP-dependent aspartate aminotransferase-like (Major domain)"/>
    <property type="match status" value="1"/>
</dbReference>
<dbReference type="FunFam" id="3.40.640.10:FF:000033">
    <property type="entry name" value="Aspartate aminotransferase"/>
    <property type="match status" value="1"/>
</dbReference>
<evidence type="ECO:0000313" key="9">
    <source>
        <dbReference type="Proteomes" id="UP000753961"/>
    </source>
</evidence>
<evidence type="ECO:0000313" key="8">
    <source>
        <dbReference type="EMBL" id="MBY5959827.1"/>
    </source>
</evidence>
<dbReference type="GO" id="GO:0030170">
    <property type="term" value="F:pyridoxal phosphate binding"/>
    <property type="evidence" value="ECO:0007669"/>
    <property type="project" value="InterPro"/>
</dbReference>
<comment type="cofactor">
    <cofactor evidence="1 6">
        <name>pyridoxal 5'-phosphate</name>
        <dbReference type="ChEBI" id="CHEBI:597326"/>
    </cofactor>
</comment>
<reference evidence="8" key="1">
    <citation type="submission" date="2021-06" db="EMBL/GenBank/DDBJ databases">
        <title>44 bacteria genomes isolated from Dapeng, Shenzhen.</title>
        <authorList>
            <person name="Zheng W."/>
            <person name="Yu S."/>
            <person name="Huang Y."/>
        </authorList>
    </citation>
    <scope>NUCLEOTIDE SEQUENCE</scope>
    <source>
        <strain evidence="8">DP5N28-2</strain>
    </source>
</reference>
<keyword evidence="4 6" id="KW-0808">Transferase</keyword>
<dbReference type="InterPro" id="IPR004838">
    <property type="entry name" value="NHTrfase_class1_PyrdxlP-BS"/>
</dbReference>
<dbReference type="InterPro" id="IPR004839">
    <property type="entry name" value="Aminotransferase_I/II_large"/>
</dbReference>
<dbReference type="GO" id="GO:0006520">
    <property type="term" value="P:amino acid metabolic process"/>
    <property type="evidence" value="ECO:0007669"/>
    <property type="project" value="InterPro"/>
</dbReference>
<accession>A0A953HQC5</accession>
<dbReference type="RefSeq" id="WP_222581365.1">
    <property type="nucleotide sequence ID" value="NZ_JAHVHU010000018.1"/>
</dbReference>
<name>A0A953HQC5_9BACT</name>
<feature type="domain" description="Aminotransferase class I/classII large" evidence="7">
    <location>
        <begin position="37"/>
        <end position="394"/>
    </location>
</feature>
<dbReference type="Gene3D" id="3.90.1150.10">
    <property type="entry name" value="Aspartate Aminotransferase, domain 1"/>
    <property type="match status" value="1"/>
</dbReference>
<dbReference type="EMBL" id="JAHVHU010000018">
    <property type="protein sequence ID" value="MBY5959827.1"/>
    <property type="molecule type" value="Genomic_DNA"/>
</dbReference>
<dbReference type="SUPFAM" id="SSF53383">
    <property type="entry name" value="PLP-dependent transferases"/>
    <property type="match status" value="1"/>
</dbReference>
<keyword evidence="3 6" id="KW-0032">Aminotransferase</keyword>
<dbReference type="InterPro" id="IPR050596">
    <property type="entry name" value="AspAT/PAT-like"/>
</dbReference>
<dbReference type="Pfam" id="PF00155">
    <property type="entry name" value="Aminotran_1_2"/>
    <property type="match status" value="1"/>
</dbReference>
<keyword evidence="5" id="KW-0663">Pyridoxal phosphate</keyword>
<evidence type="ECO:0000256" key="4">
    <source>
        <dbReference type="ARBA" id="ARBA00022679"/>
    </source>
</evidence>
<dbReference type="PANTHER" id="PTHR46383:SF1">
    <property type="entry name" value="ASPARTATE AMINOTRANSFERASE"/>
    <property type="match status" value="1"/>
</dbReference>
<dbReference type="PANTHER" id="PTHR46383">
    <property type="entry name" value="ASPARTATE AMINOTRANSFERASE"/>
    <property type="match status" value="1"/>
</dbReference>
<evidence type="ECO:0000256" key="2">
    <source>
        <dbReference type="ARBA" id="ARBA00007441"/>
    </source>
</evidence>